<dbReference type="PANTHER" id="PTHR33116">
    <property type="entry name" value="REVERSE TRANSCRIPTASE ZINC-BINDING DOMAIN-CONTAINING PROTEIN-RELATED-RELATED"/>
    <property type="match status" value="1"/>
</dbReference>
<evidence type="ECO:0008006" key="3">
    <source>
        <dbReference type="Google" id="ProtNLM"/>
    </source>
</evidence>
<organism evidence="1 2">
    <name type="scientific">Rubroshorea leprosula</name>
    <dbReference type="NCBI Taxonomy" id="152421"/>
    <lineage>
        <taxon>Eukaryota</taxon>
        <taxon>Viridiplantae</taxon>
        <taxon>Streptophyta</taxon>
        <taxon>Embryophyta</taxon>
        <taxon>Tracheophyta</taxon>
        <taxon>Spermatophyta</taxon>
        <taxon>Magnoliopsida</taxon>
        <taxon>eudicotyledons</taxon>
        <taxon>Gunneridae</taxon>
        <taxon>Pentapetalae</taxon>
        <taxon>rosids</taxon>
        <taxon>malvids</taxon>
        <taxon>Malvales</taxon>
        <taxon>Dipterocarpaceae</taxon>
        <taxon>Rubroshorea</taxon>
    </lineage>
</organism>
<dbReference type="PANTHER" id="PTHR33116:SF80">
    <property type="entry name" value="REVERSE TRANSCRIPTASE ZINC-BINDING DOMAIN-CONTAINING PROTEIN"/>
    <property type="match status" value="1"/>
</dbReference>
<proteinExistence type="predicted"/>
<dbReference type="AlphaFoldDB" id="A0AAV5ISK1"/>
<gene>
    <name evidence="1" type="ORF">SLEP1_g16949</name>
</gene>
<accession>A0AAV5ISK1</accession>
<sequence length="255" mass="28576">MIQHLGFLEGKLPVKSLCVPLIAGKLSVLDCQPILEKIKARINGWAMKHLSFAGRVQLVNAVLFHLQVFWSSTFLLPDKVLDQIDSCCRNFIWKGAWDKAAMAMVAWEDLCLPRTEGRLGLKQIKIWDKAAVGKLLQELSTIPTNCSWYRKKIMKLREDVQPYVVMQLGDGRQSSLFYDRWLGNEPLAGVLGLDGDVNSWELNLPNVTKRQAVLGTLGAGGASYYLTREEGEPPTSKSTSLKWEPFDVTCHSKGT</sequence>
<evidence type="ECO:0000313" key="2">
    <source>
        <dbReference type="Proteomes" id="UP001054252"/>
    </source>
</evidence>
<dbReference type="Proteomes" id="UP001054252">
    <property type="component" value="Unassembled WGS sequence"/>
</dbReference>
<protein>
    <recommendedName>
        <fullName evidence="3">Reverse transcriptase</fullName>
    </recommendedName>
</protein>
<dbReference type="EMBL" id="BPVZ01000022">
    <property type="protein sequence ID" value="GKV04847.1"/>
    <property type="molecule type" value="Genomic_DNA"/>
</dbReference>
<comment type="caution">
    <text evidence="1">The sequence shown here is derived from an EMBL/GenBank/DDBJ whole genome shotgun (WGS) entry which is preliminary data.</text>
</comment>
<reference evidence="1 2" key="1">
    <citation type="journal article" date="2021" name="Commun. Biol.">
        <title>The genome of Shorea leprosula (Dipterocarpaceae) highlights the ecological relevance of drought in aseasonal tropical rainforests.</title>
        <authorList>
            <person name="Ng K.K.S."/>
            <person name="Kobayashi M.J."/>
            <person name="Fawcett J.A."/>
            <person name="Hatakeyama M."/>
            <person name="Paape T."/>
            <person name="Ng C.H."/>
            <person name="Ang C.C."/>
            <person name="Tnah L.H."/>
            <person name="Lee C.T."/>
            <person name="Nishiyama T."/>
            <person name="Sese J."/>
            <person name="O'Brien M.J."/>
            <person name="Copetti D."/>
            <person name="Mohd Noor M.I."/>
            <person name="Ong R.C."/>
            <person name="Putra M."/>
            <person name="Sireger I.Z."/>
            <person name="Indrioko S."/>
            <person name="Kosugi Y."/>
            <person name="Izuno A."/>
            <person name="Isagi Y."/>
            <person name="Lee S.L."/>
            <person name="Shimizu K.K."/>
        </authorList>
    </citation>
    <scope>NUCLEOTIDE SEQUENCE [LARGE SCALE GENOMIC DNA]</scope>
    <source>
        <strain evidence="1">214</strain>
    </source>
</reference>
<evidence type="ECO:0000313" key="1">
    <source>
        <dbReference type="EMBL" id="GKV04847.1"/>
    </source>
</evidence>
<keyword evidence="2" id="KW-1185">Reference proteome</keyword>
<name>A0AAV5ISK1_9ROSI</name>